<comment type="caution">
    <text evidence="1">The sequence shown here is derived from an EMBL/GenBank/DDBJ whole genome shotgun (WGS) entry which is preliminary data.</text>
</comment>
<dbReference type="EMBL" id="SMAN01000038">
    <property type="protein sequence ID" value="TCT15101.1"/>
    <property type="molecule type" value="Genomic_DNA"/>
</dbReference>
<keyword evidence="2" id="KW-1185">Reference proteome</keyword>
<name>A0A4V2V0B8_9BACI</name>
<gene>
    <name evidence="1" type="ORF">EDD68_13812</name>
</gene>
<evidence type="ECO:0000313" key="1">
    <source>
        <dbReference type="EMBL" id="TCT15101.1"/>
    </source>
</evidence>
<reference evidence="1 2" key="1">
    <citation type="submission" date="2019-03" db="EMBL/GenBank/DDBJ databases">
        <title>Genomic Encyclopedia of Type Strains, Phase IV (KMG-IV): sequencing the most valuable type-strain genomes for metagenomic binning, comparative biology and taxonomic classification.</title>
        <authorList>
            <person name="Goeker M."/>
        </authorList>
    </citation>
    <scope>NUCLEOTIDE SEQUENCE [LARGE SCALE GENOMIC DNA]</scope>
    <source>
        <strain evidence="1 2">DSM 25894</strain>
    </source>
</reference>
<sequence length="59" mass="7191">MKGRRFVFQYWVENKKSKALNGALCLTQGEYEKVGFYIPYYQQKIFVLFNSWKIFNLTR</sequence>
<dbReference type="AlphaFoldDB" id="A0A4V2V0B8"/>
<evidence type="ECO:0000313" key="2">
    <source>
        <dbReference type="Proteomes" id="UP000294650"/>
    </source>
</evidence>
<dbReference type="Proteomes" id="UP000294650">
    <property type="component" value="Unassembled WGS sequence"/>
</dbReference>
<proteinExistence type="predicted"/>
<organism evidence="1 2">
    <name type="scientific">Melghiribacillus thermohalophilus</name>
    <dbReference type="NCBI Taxonomy" id="1324956"/>
    <lineage>
        <taxon>Bacteria</taxon>
        <taxon>Bacillati</taxon>
        <taxon>Bacillota</taxon>
        <taxon>Bacilli</taxon>
        <taxon>Bacillales</taxon>
        <taxon>Bacillaceae</taxon>
        <taxon>Melghiribacillus</taxon>
    </lineage>
</organism>
<protein>
    <submittedName>
        <fullName evidence="1">Uncharacterized protein</fullName>
    </submittedName>
</protein>
<accession>A0A4V2V0B8</accession>